<feature type="non-terminal residue" evidence="1">
    <location>
        <position position="40"/>
    </location>
</feature>
<reference evidence="1 2" key="1">
    <citation type="submission" date="2015-11" db="EMBL/GenBank/DDBJ databases">
        <authorList>
            <person name="Varghese N."/>
        </authorList>
    </citation>
    <scope>NUCLEOTIDE SEQUENCE [LARGE SCALE GENOMIC DNA]</scope>
    <source>
        <strain evidence="1 2">JGI-24</strain>
    </source>
</reference>
<dbReference type="Gene3D" id="3.40.50.150">
    <property type="entry name" value="Vaccinia Virus protein VP39"/>
    <property type="match status" value="1"/>
</dbReference>
<gene>
    <name evidence="1" type="ORF">JGI24_00836</name>
</gene>
<evidence type="ECO:0000313" key="2">
    <source>
        <dbReference type="Proteomes" id="UP000243065"/>
    </source>
</evidence>
<keyword evidence="2" id="KW-1185">Reference proteome</keyword>
<sequence>MHKFNPENAHRLHNDERRKILPPEEILIECGLKEGMTMAD</sequence>
<protein>
    <submittedName>
        <fullName evidence="1">Uncharacterized protein</fullName>
    </submittedName>
</protein>
<organism evidence="1 2">
    <name type="scientific">Kryptobacter tengchongensis</name>
    <dbReference type="NCBI Taxonomy" id="1643429"/>
    <lineage>
        <taxon>Bacteria</taxon>
        <taxon>Pseudomonadati</taxon>
        <taxon>Candidatus Kryptoniota</taxon>
        <taxon>Candidatus Kryptobacter</taxon>
    </lineage>
</organism>
<proteinExistence type="predicted"/>
<name>A0A656D6T2_KRYT1</name>
<accession>A0A656D6T2</accession>
<dbReference type="Proteomes" id="UP000243065">
    <property type="component" value="Unassembled WGS sequence"/>
</dbReference>
<evidence type="ECO:0000313" key="1">
    <source>
        <dbReference type="EMBL" id="CUT00803.1"/>
    </source>
</evidence>
<dbReference type="InterPro" id="IPR029063">
    <property type="entry name" value="SAM-dependent_MTases_sf"/>
</dbReference>
<dbReference type="EMBL" id="CZVU01000031">
    <property type="protein sequence ID" value="CUT00803.1"/>
    <property type="molecule type" value="Genomic_DNA"/>
</dbReference>
<dbReference type="AlphaFoldDB" id="A0A656D6T2"/>